<comment type="subcellular location">
    <subcellularLocation>
        <location evidence="1">Secreted</location>
    </subcellularLocation>
</comment>
<organism evidence="6 7">
    <name type="scientific">Balaenoptera acutorostrata</name>
    <name type="common">Common minke whale</name>
    <name type="synonym">Balaena rostrata</name>
    <dbReference type="NCBI Taxonomy" id="9767"/>
    <lineage>
        <taxon>Eukaryota</taxon>
        <taxon>Metazoa</taxon>
        <taxon>Chordata</taxon>
        <taxon>Craniata</taxon>
        <taxon>Vertebrata</taxon>
        <taxon>Euteleostomi</taxon>
        <taxon>Mammalia</taxon>
        <taxon>Eutheria</taxon>
        <taxon>Laurasiatheria</taxon>
        <taxon>Artiodactyla</taxon>
        <taxon>Whippomorpha</taxon>
        <taxon>Cetacea</taxon>
        <taxon>Mysticeti</taxon>
        <taxon>Balaenopteridae</taxon>
        <taxon>Balaenoptera</taxon>
    </lineage>
</organism>
<dbReference type="RefSeq" id="XP_057400930.1">
    <property type="nucleotide sequence ID" value="XM_057544947.1"/>
</dbReference>
<dbReference type="PRINTS" id="PR00437">
    <property type="entry name" value="SMALLCYTKCXC"/>
</dbReference>
<protein>
    <submittedName>
        <fullName evidence="7">C-X-C motif chemokine 13-like</fullName>
    </submittedName>
</protein>
<keyword evidence="3" id="KW-0202">Cytokine</keyword>
<proteinExistence type="inferred from homology"/>
<dbReference type="InterPro" id="IPR033899">
    <property type="entry name" value="CXC_Chemokine_domain"/>
</dbReference>
<dbReference type="InterPro" id="IPR039809">
    <property type="entry name" value="Chemokine_b/g/d"/>
</dbReference>
<gene>
    <name evidence="7" type="primary">LOC103015873</name>
</gene>
<evidence type="ECO:0000256" key="4">
    <source>
        <dbReference type="ARBA" id="ARBA00022525"/>
    </source>
</evidence>
<evidence type="ECO:0000313" key="6">
    <source>
        <dbReference type="Proteomes" id="UP001652580"/>
    </source>
</evidence>
<dbReference type="PANTHER" id="PTHR12015">
    <property type="entry name" value="SMALL INDUCIBLE CYTOKINE A"/>
    <property type="match status" value="1"/>
</dbReference>
<comment type="similarity">
    <text evidence="2">Belongs to the intercrine alpha (chemokine CxC) family.</text>
</comment>
<dbReference type="Pfam" id="PF00048">
    <property type="entry name" value="IL8"/>
    <property type="match status" value="1"/>
</dbReference>
<dbReference type="SUPFAM" id="SSF54117">
    <property type="entry name" value="Interleukin 8-like chemokines"/>
    <property type="match status" value="1"/>
</dbReference>
<dbReference type="PANTHER" id="PTHR12015:SF204">
    <property type="entry name" value="C-X-C MOTIF CHEMOKINE 13"/>
    <property type="match status" value="1"/>
</dbReference>
<dbReference type="Gene3D" id="2.40.50.40">
    <property type="match status" value="1"/>
</dbReference>
<keyword evidence="6" id="KW-1185">Reference proteome</keyword>
<dbReference type="GeneID" id="103015873"/>
<evidence type="ECO:0000259" key="5">
    <source>
        <dbReference type="SMART" id="SM00199"/>
    </source>
</evidence>
<reference evidence="7" key="1">
    <citation type="submission" date="2025-08" db="UniProtKB">
        <authorList>
            <consortium name="RefSeq"/>
        </authorList>
    </citation>
    <scope>IDENTIFICATION</scope>
</reference>
<accession>A0ABM3TFQ0</accession>
<feature type="domain" description="Chemokine interleukin-8-like" evidence="5">
    <location>
        <begin position="59"/>
        <end position="120"/>
    </location>
</feature>
<dbReference type="InterPro" id="IPR001089">
    <property type="entry name" value="Chemokine_CXC"/>
</dbReference>
<dbReference type="SMART" id="SM00199">
    <property type="entry name" value="SCY"/>
    <property type="match status" value="1"/>
</dbReference>
<dbReference type="Proteomes" id="UP001652580">
    <property type="component" value="Chromosome 4"/>
</dbReference>
<name>A0ABM3TFQ0_BALAC</name>
<dbReference type="InterPro" id="IPR001811">
    <property type="entry name" value="Chemokine_IL8-like_dom"/>
</dbReference>
<dbReference type="CDD" id="cd00273">
    <property type="entry name" value="Chemokine_CXC"/>
    <property type="match status" value="1"/>
</dbReference>
<keyword evidence="4" id="KW-0964">Secreted</keyword>
<dbReference type="InterPro" id="IPR036048">
    <property type="entry name" value="Interleukin_8-like_sf"/>
</dbReference>
<evidence type="ECO:0000256" key="3">
    <source>
        <dbReference type="ARBA" id="ARBA00022514"/>
    </source>
</evidence>
<evidence type="ECO:0000313" key="7">
    <source>
        <dbReference type="RefSeq" id="XP_057400930.1"/>
    </source>
</evidence>
<sequence>MAPKGVHVQILEPVTLLPYTCGNFTLTQNEVHPPGSLLLVLLACSLSPVHGVLENYNTNLKCKCIRETFNFVSILLIGKLQILPPGNGCPNTEIIAWMKNKSVICLNPGAKWTQKLMRVSRKSAFSTSPAPVFKRTTA</sequence>
<evidence type="ECO:0000256" key="2">
    <source>
        <dbReference type="ARBA" id="ARBA00010665"/>
    </source>
</evidence>
<evidence type="ECO:0000256" key="1">
    <source>
        <dbReference type="ARBA" id="ARBA00004613"/>
    </source>
</evidence>